<dbReference type="EMBL" id="JAGTPW010000049">
    <property type="protein sequence ID" value="MBR8645750.1"/>
    <property type="molecule type" value="Genomic_DNA"/>
</dbReference>
<gene>
    <name evidence="1" type="ORF">KEH51_22375</name>
</gene>
<accession>A0A941J7K4</accession>
<protein>
    <recommendedName>
        <fullName evidence="3">Periplasmic copper-binding protein NosD beta helix domain-containing protein</fullName>
    </recommendedName>
</protein>
<sequence length="110" mass="11484">MSNNDAGLALASTTGALIQGNNSSNNTQLGILVDSDSTNNVFIRNTALGNPTFDIEDDSVGQLSAMTGNFWLCNTCNKDNKGRAICSSVSEFPELPIASPVLSNVSVSLD</sequence>
<dbReference type="SUPFAM" id="SSF51126">
    <property type="entry name" value="Pectin lyase-like"/>
    <property type="match status" value="1"/>
</dbReference>
<evidence type="ECO:0000313" key="1">
    <source>
        <dbReference type="EMBL" id="MBR8645750.1"/>
    </source>
</evidence>
<dbReference type="Proteomes" id="UP000680045">
    <property type="component" value="Unassembled WGS sequence"/>
</dbReference>
<organism evidence="1 2">
    <name type="scientific">Peribacillus frigoritolerans</name>
    <dbReference type="NCBI Taxonomy" id="450367"/>
    <lineage>
        <taxon>Bacteria</taxon>
        <taxon>Bacillati</taxon>
        <taxon>Bacillota</taxon>
        <taxon>Bacilli</taxon>
        <taxon>Bacillales</taxon>
        <taxon>Bacillaceae</taxon>
        <taxon>Peribacillus</taxon>
    </lineage>
</organism>
<dbReference type="InterPro" id="IPR011050">
    <property type="entry name" value="Pectin_lyase_fold/virulence"/>
</dbReference>
<dbReference type="AlphaFoldDB" id="A0A941J7K4"/>
<dbReference type="InterPro" id="IPR012334">
    <property type="entry name" value="Pectin_lyas_fold"/>
</dbReference>
<reference evidence="1" key="1">
    <citation type="submission" date="2021-04" db="EMBL/GenBank/DDBJ databases">
        <title>Whole genome sequencing of Enterococci isolates from hospitalized patients.</title>
        <authorList>
            <person name="Ogoti B.M."/>
            <person name="Onyambu F.G."/>
        </authorList>
    </citation>
    <scope>NUCLEOTIDE SEQUENCE</scope>
    <source>
        <strain evidence="1">242</strain>
    </source>
</reference>
<evidence type="ECO:0000313" key="2">
    <source>
        <dbReference type="Proteomes" id="UP000680045"/>
    </source>
</evidence>
<proteinExistence type="predicted"/>
<evidence type="ECO:0008006" key="3">
    <source>
        <dbReference type="Google" id="ProtNLM"/>
    </source>
</evidence>
<name>A0A941J7K4_9BACI</name>
<comment type="caution">
    <text evidence="1">The sequence shown here is derived from an EMBL/GenBank/DDBJ whole genome shotgun (WGS) entry which is preliminary data.</text>
</comment>
<dbReference type="Gene3D" id="2.160.20.10">
    <property type="entry name" value="Single-stranded right-handed beta-helix, Pectin lyase-like"/>
    <property type="match status" value="1"/>
</dbReference>